<evidence type="ECO:0000256" key="5">
    <source>
        <dbReference type="ARBA" id="ARBA00023298"/>
    </source>
</evidence>
<dbReference type="Proteomes" id="UP000821866">
    <property type="component" value="Chromosome 9"/>
</dbReference>
<keyword evidence="7" id="KW-1185">Reference proteome</keyword>
<dbReference type="GO" id="GO:0006887">
    <property type="term" value="P:exocytosis"/>
    <property type="evidence" value="ECO:0007669"/>
    <property type="project" value="UniProtKB-KW"/>
</dbReference>
<keyword evidence="5" id="KW-1053">Target membrane</keyword>
<comment type="subcellular location">
    <subcellularLocation>
        <location evidence="1">Target cell membrane</location>
    </subcellularLocation>
</comment>
<evidence type="ECO:0000256" key="4">
    <source>
        <dbReference type="ARBA" id="ARBA00023028"/>
    </source>
</evidence>
<dbReference type="InterPro" id="IPR036770">
    <property type="entry name" value="Ankyrin_rpt-contain_sf"/>
</dbReference>
<keyword evidence="3" id="KW-1052">Target cell membrane</keyword>
<dbReference type="GO" id="GO:0044218">
    <property type="term" value="C:other organism cell membrane"/>
    <property type="evidence" value="ECO:0007669"/>
    <property type="project" value="UniProtKB-KW"/>
</dbReference>
<evidence type="ECO:0000313" key="7">
    <source>
        <dbReference type="Proteomes" id="UP000821866"/>
    </source>
</evidence>
<proteinExistence type="predicted"/>
<sequence length="219" mass="24462">MDSSPAQTFLVSSDDSLKRAGFTNPFSEEAAIEEAQHYMDDYTRLKDEDGQTVLHFAASHAHSEGCFYALVRQGQALLAERDCRYRTARDVAREAQQSDNVLALDAFVLDAFLERRAGLLRALAHRGYEPLLHATDRHGRHLTAVLAQFQMTDMQALVHDMDAFFLVKRDVSLVTAKGTRGRCALHVAVLAENPDVVRHLVKACPDALHVADNVSIYRK</sequence>
<dbReference type="GO" id="GO:0044231">
    <property type="term" value="C:host cell presynaptic membrane"/>
    <property type="evidence" value="ECO:0007669"/>
    <property type="project" value="UniProtKB-KW"/>
</dbReference>
<dbReference type="SUPFAM" id="SSF48403">
    <property type="entry name" value="Ankyrin repeat"/>
    <property type="match status" value="1"/>
</dbReference>
<evidence type="ECO:0000256" key="2">
    <source>
        <dbReference type="ARBA" id="ARBA00022483"/>
    </source>
</evidence>
<dbReference type="Pfam" id="PF00023">
    <property type="entry name" value="Ank"/>
    <property type="match status" value="1"/>
</dbReference>
<accession>A0A9J6D7N0</accession>
<keyword evidence="4" id="KW-0638">Presynaptic neurotoxin</keyword>
<evidence type="ECO:0000256" key="3">
    <source>
        <dbReference type="ARBA" id="ARBA00022537"/>
    </source>
</evidence>
<dbReference type="AlphaFoldDB" id="A0A9J6D7N0"/>
<dbReference type="InterPro" id="IPR002110">
    <property type="entry name" value="Ankyrin_rpt"/>
</dbReference>
<dbReference type="EMBL" id="JABSTU010000011">
    <property type="protein sequence ID" value="KAH8010222.1"/>
    <property type="molecule type" value="Genomic_DNA"/>
</dbReference>
<dbReference type="PANTHER" id="PTHR24172">
    <property type="entry name" value="ANK_REP_REGION DOMAIN-CONTAINING PROTEIN"/>
    <property type="match status" value="1"/>
</dbReference>
<gene>
    <name evidence="6" type="ORF">HPB51_026274</name>
</gene>
<keyword evidence="4" id="KW-0528">Neurotoxin</keyword>
<comment type="caution">
    <text evidence="6">The sequence shown here is derived from an EMBL/GenBank/DDBJ whole genome shotgun (WGS) entry which is preliminary data.</text>
</comment>
<dbReference type="VEuPathDB" id="VectorBase:LOC119178575"/>
<reference evidence="6" key="2">
    <citation type="submission" date="2021-09" db="EMBL/GenBank/DDBJ databases">
        <authorList>
            <person name="Jia N."/>
            <person name="Wang J."/>
            <person name="Shi W."/>
            <person name="Du L."/>
            <person name="Sun Y."/>
            <person name="Zhan W."/>
            <person name="Jiang J."/>
            <person name="Wang Q."/>
            <person name="Zhang B."/>
            <person name="Ji P."/>
            <person name="Sakyi L.B."/>
            <person name="Cui X."/>
            <person name="Yuan T."/>
            <person name="Jiang B."/>
            <person name="Yang W."/>
            <person name="Lam T.T.-Y."/>
            <person name="Chang Q."/>
            <person name="Ding S."/>
            <person name="Wang X."/>
            <person name="Zhu J."/>
            <person name="Ruan X."/>
            <person name="Zhao L."/>
            <person name="Wei J."/>
            <person name="Que T."/>
            <person name="Du C."/>
            <person name="Cheng J."/>
            <person name="Dai P."/>
            <person name="Han X."/>
            <person name="Huang E."/>
            <person name="Gao Y."/>
            <person name="Liu J."/>
            <person name="Shao H."/>
            <person name="Ye R."/>
            <person name="Li L."/>
            <person name="Wei W."/>
            <person name="Wang X."/>
            <person name="Wang C."/>
            <person name="Huo Q."/>
            <person name="Li W."/>
            <person name="Guo W."/>
            <person name="Chen H."/>
            <person name="Chen S."/>
            <person name="Zhou L."/>
            <person name="Zhou L."/>
            <person name="Ni X."/>
            <person name="Tian J."/>
            <person name="Zhou Y."/>
            <person name="Sheng Y."/>
            <person name="Liu T."/>
            <person name="Pan Y."/>
            <person name="Xia L."/>
            <person name="Li J."/>
            <person name="Zhao F."/>
            <person name="Cao W."/>
        </authorList>
    </citation>
    <scope>NUCLEOTIDE SEQUENCE</scope>
    <source>
        <strain evidence="6">Rmic-2018</strain>
        <tissue evidence="6">Larvae</tissue>
    </source>
</reference>
<name>A0A9J6D7N0_RHIMP</name>
<reference evidence="6" key="1">
    <citation type="journal article" date="2020" name="Cell">
        <title>Large-Scale Comparative Analyses of Tick Genomes Elucidate Their Genetic Diversity and Vector Capacities.</title>
        <authorList>
            <consortium name="Tick Genome and Microbiome Consortium (TIGMIC)"/>
            <person name="Jia N."/>
            <person name="Wang J."/>
            <person name="Shi W."/>
            <person name="Du L."/>
            <person name="Sun Y."/>
            <person name="Zhan W."/>
            <person name="Jiang J.F."/>
            <person name="Wang Q."/>
            <person name="Zhang B."/>
            <person name="Ji P."/>
            <person name="Bell-Sakyi L."/>
            <person name="Cui X.M."/>
            <person name="Yuan T.T."/>
            <person name="Jiang B.G."/>
            <person name="Yang W.F."/>
            <person name="Lam T.T."/>
            <person name="Chang Q.C."/>
            <person name="Ding S.J."/>
            <person name="Wang X.J."/>
            <person name="Zhu J.G."/>
            <person name="Ruan X.D."/>
            <person name="Zhao L."/>
            <person name="Wei J.T."/>
            <person name="Ye R.Z."/>
            <person name="Que T.C."/>
            <person name="Du C.H."/>
            <person name="Zhou Y.H."/>
            <person name="Cheng J.X."/>
            <person name="Dai P.F."/>
            <person name="Guo W.B."/>
            <person name="Han X.H."/>
            <person name="Huang E.J."/>
            <person name="Li L.F."/>
            <person name="Wei W."/>
            <person name="Gao Y.C."/>
            <person name="Liu J.Z."/>
            <person name="Shao H.Z."/>
            <person name="Wang X."/>
            <person name="Wang C.C."/>
            <person name="Yang T.C."/>
            <person name="Huo Q.B."/>
            <person name="Li W."/>
            <person name="Chen H.Y."/>
            <person name="Chen S.E."/>
            <person name="Zhou L.G."/>
            <person name="Ni X.B."/>
            <person name="Tian J.H."/>
            <person name="Sheng Y."/>
            <person name="Liu T."/>
            <person name="Pan Y.S."/>
            <person name="Xia L.Y."/>
            <person name="Li J."/>
            <person name="Zhao F."/>
            <person name="Cao W.C."/>
        </authorList>
    </citation>
    <scope>NUCLEOTIDE SEQUENCE</scope>
    <source>
        <strain evidence="6">Rmic-2018</strain>
    </source>
</reference>
<protein>
    <submittedName>
        <fullName evidence="6">Uncharacterized protein</fullName>
    </submittedName>
</protein>
<keyword evidence="2" id="KW-0268">Exocytosis</keyword>
<keyword evidence="4" id="KW-0800">Toxin</keyword>
<keyword evidence="5" id="KW-0472">Membrane</keyword>
<evidence type="ECO:0000256" key="1">
    <source>
        <dbReference type="ARBA" id="ARBA00004175"/>
    </source>
</evidence>
<dbReference type="PANTHER" id="PTHR24172:SF4">
    <property type="entry name" value="ANK_REP_REGION DOMAIN-CONTAINING PROTEIN"/>
    <property type="match status" value="1"/>
</dbReference>
<evidence type="ECO:0000313" key="6">
    <source>
        <dbReference type="EMBL" id="KAH8010222.1"/>
    </source>
</evidence>
<dbReference type="Gene3D" id="1.25.40.20">
    <property type="entry name" value="Ankyrin repeat-containing domain"/>
    <property type="match status" value="2"/>
</dbReference>
<organism evidence="6 7">
    <name type="scientific">Rhipicephalus microplus</name>
    <name type="common">Cattle tick</name>
    <name type="synonym">Boophilus microplus</name>
    <dbReference type="NCBI Taxonomy" id="6941"/>
    <lineage>
        <taxon>Eukaryota</taxon>
        <taxon>Metazoa</taxon>
        <taxon>Ecdysozoa</taxon>
        <taxon>Arthropoda</taxon>
        <taxon>Chelicerata</taxon>
        <taxon>Arachnida</taxon>
        <taxon>Acari</taxon>
        <taxon>Parasitiformes</taxon>
        <taxon>Ixodida</taxon>
        <taxon>Ixodoidea</taxon>
        <taxon>Ixodidae</taxon>
        <taxon>Rhipicephalinae</taxon>
        <taxon>Rhipicephalus</taxon>
        <taxon>Boophilus</taxon>
    </lineage>
</organism>